<keyword evidence="2" id="KW-0808">Transferase</keyword>
<dbReference type="InterPro" id="IPR038740">
    <property type="entry name" value="BioF2-like_GNAT_dom"/>
</dbReference>
<protein>
    <submittedName>
        <fullName evidence="8">FemAB family protein</fullName>
    </submittedName>
</protein>
<keyword evidence="5" id="KW-0012">Acyltransferase</keyword>
<dbReference type="Gene3D" id="3.40.630.30">
    <property type="match status" value="1"/>
</dbReference>
<organism evidence="8 9">
    <name type="scientific">Candidatus Venteria ishoeyi</name>
    <dbReference type="NCBI Taxonomy" id="1899563"/>
    <lineage>
        <taxon>Bacteria</taxon>
        <taxon>Pseudomonadati</taxon>
        <taxon>Pseudomonadota</taxon>
        <taxon>Gammaproteobacteria</taxon>
        <taxon>Thiotrichales</taxon>
        <taxon>Thiotrichaceae</taxon>
        <taxon>Venteria</taxon>
    </lineage>
</organism>
<evidence type="ECO:0000256" key="5">
    <source>
        <dbReference type="ARBA" id="ARBA00023315"/>
    </source>
</evidence>
<sequence>MANKLSPFSFHVLDSANRIDTGLLNRVLNFQGQVNNVSFYQHVHIFDFINGNKGYHAILFVIEEQDEIIASLMVLKIRQGPTCCPLFNERLLVTGYPVICNMVSDRKQVLSFMIQKIADFAKRQSVFIEFRPHVPDLVLDSVLKQNQYQYTDHLNLLVHLTNHQSLWKELHESKRRQVKKSQRNGLVVEPCSGEIELTDFYSIVQNLYKNRVKKPYPNYAFFLNFYKELQLKRKAVILIAKWKGQVVGGMLCPYIEGETIYEWYIAGQDRDNVKNGIYPSVLLTWSAIEYGLKHGFKTFDFMGAGNPSIPYGVRDFKKRFGGELVNAGRYIYVNKPFIYKMLGRYFKFKNFYLNKFK</sequence>
<evidence type="ECO:0000256" key="3">
    <source>
        <dbReference type="ARBA" id="ARBA00022960"/>
    </source>
</evidence>
<evidence type="ECO:0000256" key="1">
    <source>
        <dbReference type="ARBA" id="ARBA00009943"/>
    </source>
</evidence>
<evidence type="ECO:0000256" key="6">
    <source>
        <dbReference type="ARBA" id="ARBA00023316"/>
    </source>
</evidence>
<dbReference type="OrthoDB" id="5401382at2"/>
<dbReference type="PROSITE" id="PS51191">
    <property type="entry name" value="FEMABX"/>
    <property type="match status" value="1"/>
</dbReference>
<name>A0A1H6F583_9GAMM</name>
<keyword evidence="6" id="KW-0961">Cell wall biogenesis/degradation</keyword>
<evidence type="ECO:0000313" key="9">
    <source>
        <dbReference type="Proteomes" id="UP000236724"/>
    </source>
</evidence>
<dbReference type="GO" id="GO:0071555">
    <property type="term" value="P:cell wall organization"/>
    <property type="evidence" value="ECO:0007669"/>
    <property type="project" value="UniProtKB-KW"/>
</dbReference>
<dbReference type="InterPro" id="IPR050644">
    <property type="entry name" value="PG_Glycine_Bridge_Synth"/>
</dbReference>
<dbReference type="InterPro" id="IPR016181">
    <property type="entry name" value="Acyl_CoA_acyltransferase"/>
</dbReference>
<evidence type="ECO:0000256" key="2">
    <source>
        <dbReference type="ARBA" id="ARBA00022679"/>
    </source>
</evidence>
<keyword evidence="3" id="KW-0133">Cell shape</keyword>
<dbReference type="PANTHER" id="PTHR36174:SF1">
    <property type="entry name" value="LIPID II:GLYCINE GLYCYLTRANSFERASE"/>
    <property type="match status" value="1"/>
</dbReference>
<dbReference type="PANTHER" id="PTHR36174">
    <property type="entry name" value="LIPID II:GLYCINE GLYCYLTRANSFERASE"/>
    <property type="match status" value="1"/>
</dbReference>
<gene>
    <name evidence="8" type="ORF">MBHS_01180</name>
</gene>
<dbReference type="EMBL" id="FMSV02000197">
    <property type="protein sequence ID" value="SEH05327.1"/>
    <property type="molecule type" value="Genomic_DNA"/>
</dbReference>
<feature type="domain" description="BioF2-like acetyltransferase" evidence="7">
    <location>
        <begin position="175"/>
        <end position="306"/>
    </location>
</feature>
<dbReference type="GO" id="GO:0009252">
    <property type="term" value="P:peptidoglycan biosynthetic process"/>
    <property type="evidence" value="ECO:0007669"/>
    <property type="project" value="UniProtKB-KW"/>
</dbReference>
<dbReference type="AlphaFoldDB" id="A0A1H6F583"/>
<dbReference type="Proteomes" id="UP000236724">
    <property type="component" value="Unassembled WGS sequence"/>
</dbReference>
<keyword evidence="4" id="KW-0573">Peptidoglycan synthesis</keyword>
<dbReference type="SUPFAM" id="SSF55729">
    <property type="entry name" value="Acyl-CoA N-acyltransferases (Nat)"/>
    <property type="match status" value="1"/>
</dbReference>
<proteinExistence type="inferred from homology"/>
<accession>A0A1H6F583</accession>
<dbReference type="GO" id="GO:0016755">
    <property type="term" value="F:aminoacyltransferase activity"/>
    <property type="evidence" value="ECO:0007669"/>
    <property type="project" value="InterPro"/>
</dbReference>
<dbReference type="Pfam" id="PF13480">
    <property type="entry name" value="Acetyltransf_6"/>
    <property type="match status" value="1"/>
</dbReference>
<keyword evidence="9" id="KW-1185">Reference proteome</keyword>
<comment type="similarity">
    <text evidence="1">Belongs to the FemABX family.</text>
</comment>
<reference evidence="8 9" key="1">
    <citation type="submission" date="2016-10" db="EMBL/GenBank/DDBJ databases">
        <authorList>
            <person name="de Groot N.N."/>
        </authorList>
    </citation>
    <scope>NUCLEOTIDE SEQUENCE [LARGE SCALE GENOMIC DNA]</scope>
    <source>
        <strain evidence="8">MBHS1</strain>
    </source>
</reference>
<dbReference type="InterPro" id="IPR003447">
    <property type="entry name" value="FEMABX"/>
</dbReference>
<evidence type="ECO:0000256" key="4">
    <source>
        <dbReference type="ARBA" id="ARBA00022984"/>
    </source>
</evidence>
<dbReference type="GO" id="GO:0008360">
    <property type="term" value="P:regulation of cell shape"/>
    <property type="evidence" value="ECO:0007669"/>
    <property type="project" value="UniProtKB-KW"/>
</dbReference>
<dbReference type="RefSeq" id="WP_103919278.1">
    <property type="nucleotide sequence ID" value="NZ_FMSV02000197.1"/>
</dbReference>
<evidence type="ECO:0000259" key="7">
    <source>
        <dbReference type="Pfam" id="PF13480"/>
    </source>
</evidence>
<evidence type="ECO:0000313" key="8">
    <source>
        <dbReference type="EMBL" id="SEH05327.1"/>
    </source>
</evidence>